<keyword evidence="4 6" id="KW-1133">Transmembrane helix</keyword>
<keyword evidence="3 6" id="KW-0812">Transmembrane</keyword>
<feature type="transmembrane region" description="Helical" evidence="6">
    <location>
        <begin position="473"/>
        <end position="490"/>
    </location>
</feature>
<feature type="transmembrane region" description="Helical" evidence="6">
    <location>
        <begin position="122"/>
        <end position="141"/>
    </location>
</feature>
<protein>
    <submittedName>
        <fullName evidence="8">General substrate transporter</fullName>
    </submittedName>
</protein>
<dbReference type="InterPro" id="IPR005828">
    <property type="entry name" value="MFS_sugar_transport-like"/>
</dbReference>
<dbReference type="InterPro" id="IPR020846">
    <property type="entry name" value="MFS_dom"/>
</dbReference>
<feature type="transmembrane region" description="Helical" evidence="6">
    <location>
        <begin position="86"/>
        <end position="110"/>
    </location>
</feature>
<feature type="transmembrane region" description="Helical" evidence="6">
    <location>
        <begin position="188"/>
        <end position="211"/>
    </location>
</feature>
<dbReference type="PANTHER" id="PTHR48022:SF5">
    <property type="entry name" value="ALPHA-GLUCOSIDES PERMEASE MPH2-RELATED"/>
    <property type="match status" value="1"/>
</dbReference>
<name>A0A136IK90_9PEZI</name>
<feature type="transmembrane region" description="Helical" evidence="6">
    <location>
        <begin position="372"/>
        <end position="394"/>
    </location>
</feature>
<dbReference type="PANTHER" id="PTHR48022">
    <property type="entry name" value="PLASTIDIC GLUCOSE TRANSPORTER 4"/>
    <property type="match status" value="1"/>
</dbReference>
<evidence type="ECO:0000313" key="9">
    <source>
        <dbReference type="Proteomes" id="UP000070501"/>
    </source>
</evidence>
<sequence>MSASIGTEVHAKSNAFHREHVHTIQVSAEADKSAWQLIKENPRVVLFAFLANCGSLLFGFDVLVQGAVNALPAFSMFYGSPFGDQLILPALWQGLWTATAALGIMVGAVVNGLLQDLAGRKWMFSAGGLVSCVGTGVVYVSADHSDVEARRGILLVGKFIIGVAMGVMMSTCQTYVSEISPPRLRTILLGFYPFFITVGQMIAITLVFSGVMNFTPYAFKLPFASQWAFGGWAVLVGVVIPESPVHLVAKGKLAAAEKAMRIIYGTGTSTAERIQSIESTIENERLSAAASNSTSYSECFRGTNLRRTRIVALLHSLQQFMGVSLVANSTYFFIMAGMNPTMSLTVNQIGVGLSMFFTLTSWAIMSRIGRRTAILGSLAFAGLVYLAMGIAGFFPGNQKAVLFIGSAVVIAASASNVGVGTAYTIVAAEIPSVKLRAKTTGLGFFVNAFMTWIFSFTVPYMFNADAGNLGGKIGFVFSGFCILGFALSWLEIPETLNVTYAHLDYLFQQNIPTRAFKTLDEDDRNWVAEH</sequence>
<evidence type="ECO:0000256" key="3">
    <source>
        <dbReference type="ARBA" id="ARBA00022692"/>
    </source>
</evidence>
<dbReference type="Gene3D" id="1.20.1250.20">
    <property type="entry name" value="MFS general substrate transporter like domains"/>
    <property type="match status" value="1"/>
</dbReference>
<feature type="transmembrane region" description="Helical" evidence="6">
    <location>
        <begin position="310"/>
        <end position="334"/>
    </location>
</feature>
<proteinExistence type="inferred from homology"/>
<accession>A0A136IK90</accession>
<dbReference type="GO" id="GO:0005351">
    <property type="term" value="F:carbohydrate:proton symporter activity"/>
    <property type="evidence" value="ECO:0007669"/>
    <property type="project" value="TreeGrafter"/>
</dbReference>
<dbReference type="InterPro" id="IPR036259">
    <property type="entry name" value="MFS_trans_sf"/>
</dbReference>
<comment type="subcellular location">
    <subcellularLocation>
        <location evidence="1">Membrane</location>
        <topology evidence="1">Multi-pass membrane protein</topology>
    </subcellularLocation>
</comment>
<keyword evidence="9" id="KW-1185">Reference proteome</keyword>
<dbReference type="InterPro" id="IPR005829">
    <property type="entry name" value="Sugar_transporter_CS"/>
</dbReference>
<organism evidence="8 9">
    <name type="scientific">Microdochium bolleyi</name>
    <dbReference type="NCBI Taxonomy" id="196109"/>
    <lineage>
        <taxon>Eukaryota</taxon>
        <taxon>Fungi</taxon>
        <taxon>Dikarya</taxon>
        <taxon>Ascomycota</taxon>
        <taxon>Pezizomycotina</taxon>
        <taxon>Sordariomycetes</taxon>
        <taxon>Xylariomycetidae</taxon>
        <taxon>Xylariales</taxon>
        <taxon>Microdochiaceae</taxon>
        <taxon>Microdochium</taxon>
    </lineage>
</organism>
<feature type="transmembrane region" description="Helical" evidence="6">
    <location>
        <begin position="223"/>
        <end position="240"/>
    </location>
</feature>
<feature type="domain" description="Major facilitator superfamily (MFS) profile" evidence="7">
    <location>
        <begin position="47"/>
        <end position="496"/>
    </location>
</feature>
<feature type="transmembrane region" description="Helical" evidence="6">
    <location>
        <begin position="153"/>
        <end position="176"/>
    </location>
</feature>
<dbReference type="GO" id="GO:0016020">
    <property type="term" value="C:membrane"/>
    <property type="evidence" value="ECO:0007669"/>
    <property type="project" value="UniProtKB-SubCell"/>
</dbReference>
<evidence type="ECO:0000256" key="2">
    <source>
        <dbReference type="ARBA" id="ARBA00010992"/>
    </source>
</evidence>
<feature type="transmembrane region" description="Helical" evidence="6">
    <location>
        <begin position="440"/>
        <end position="461"/>
    </location>
</feature>
<dbReference type="Pfam" id="PF00083">
    <property type="entry name" value="Sugar_tr"/>
    <property type="match status" value="1"/>
</dbReference>
<feature type="transmembrane region" description="Helical" evidence="6">
    <location>
        <begin position="346"/>
        <end position="365"/>
    </location>
</feature>
<dbReference type="PROSITE" id="PS50850">
    <property type="entry name" value="MFS"/>
    <property type="match status" value="1"/>
</dbReference>
<feature type="transmembrane region" description="Helical" evidence="6">
    <location>
        <begin position="44"/>
        <end position="66"/>
    </location>
</feature>
<gene>
    <name evidence="8" type="ORF">Micbo1qcDRAFT_128137</name>
</gene>
<evidence type="ECO:0000256" key="5">
    <source>
        <dbReference type="ARBA" id="ARBA00023136"/>
    </source>
</evidence>
<evidence type="ECO:0000256" key="1">
    <source>
        <dbReference type="ARBA" id="ARBA00004141"/>
    </source>
</evidence>
<feature type="transmembrane region" description="Helical" evidence="6">
    <location>
        <begin position="400"/>
        <end position="428"/>
    </location>
</feature>
<evidence type="ECO:0000313" key="8">
    <source>
        <dbReference type="EMBL" id="KXJ85381.1"/>
    </source>
</evidence>
<dbReference type="OrthoDB" id="6612291at2759"/>
<keyword evidence="5 6" id="KW-0472">Membrane</keyword>
<dbReference type="SUPFAM" id="SSF103473">
    <property type="entry name" value="MFS general substrate transporter"/>
    <property type="match status" value="1"/>
</dbReference>
<dbReference type="AlphaFoldDB" id="A0A136IK90"/>
<evidence type="ECO:0000256" key="6">
    <source>
        <dbReference type="SAM" id="Phobius"/>
    </source>
</evidence>
<dbReference type="EMBL" id="KQ964284">
    <property type="protein sequence ID" value="KXJ85381.1"/>
    <property type="molecule type" value="Genomic_DNA"/>
</dbReference>
<comment type="similarity">
    <text evidence="2">Belongs to the major facilitator superfamily. Sugar transporter (TC 2.A.1.1) family.</text>
</comment>
<evidence type="ECO:0000256" key="4">
    <source>
        <dbReference type="ARBA" id="ARBA00022989"/>
    </source>
</evidence>
<dbReference type="InParanoid" id="A0A136IK90"/>
<dbReference type="Proteomes" id="UP000070501">
    <property type="component" value="Unassembled WGS sequence"/>
</dbReference>
<dbReference type="PROSITE" id="PS00217">
    <property type="entry name" value="SUGAR_TRANSPORT_2"/>
    <property type="match status" value="1"/>
</dbReference>
<dbReference type="InterPro" id="IPR050360">
    <property type="entry name" value="MFS_Sugar_Transporters"/>
</dbReference>
<evidence type="ECO:0000259" key="7">
    <source>
        <dbReference type="PROSITE" id="PS50850"/>
    </source>
</evidence>
<reference evidence="9" key="1">
    <citation type="submission" date="2016-02" db="EMBL/GenBank/DDBJ databases">
        <title>Draft genome sequence of Microdochium bolleyi, a fungal endophyte of beachgrass.</title>
        <authorList>
            <consortium name="DOE Joint Genome Institute"/>
            <person name="David A.S."/>
            <person name="May G."/>
            <person name="Haridas S."/>
            <person name="Lim J."/>
            <person name="Wang M."/>
            <person name="Labutti K."/>
            <person name="Lipzen A."/>
            <person name="Barry K."/>
            <person name="Grigoriev I.V."/>
        </authorList>
    </citation>
    <scope>NUCLEOTIDE SEQUENCE [LARGE SCALE GENOMIC DNA]</scope>
    <source>
        <strain evidence="9">J235TASD1</strain>
    </source>
</reference>